<dbReference type="GO" id="GO:0016787">
    <property type="term" value="F:hydrolase activity"/>
    <property type="evidence" value="ECO:0007669"/>
    <property type="project" value="UniProtKB-KW"/>
</dbReference>
<dbReference type="GO" id="GO:0004519">
    <property type="term" value="F:endonuclease activity"/>
    <property type="evidence" value="ECO:0007669"/>
    <property type="project" value="UniProtKB-KW"/>
</dbReference>
<keyword evidence="3" id="KW-0238">DNA-binding</keyword>
<feature type="domain" description="Type I restriction modification DNA specificity" evidence="4">
    <location>
        <begin position="4"/>
        <end position="108"/>
    </location>
</feature>
<keyword evidence="6" id="KW-1185">Reference proteome</keyword>
<dbReference type="EC" id="3.1.21.-" evidence="5"/>
<keyword evidence="5" id="KW-0255">Endonuclease</keyword>
<evidence type="ECO:0000256" key="2">
    <source>
        <dbReference type="ARBA" id="ARBA00022747"/>
    </source>
</evidence>
<proteinExistence type="inferred from homology"/>
<name>A0ABV0EFY5_9BURK</name>
<evidence type="ECO:0000256" key="1">
    <source>
        <dbReference type="ARBA" id="ARBA00010923"/>
    </source>
</evidence>
<dbReference type="Pfam" id="PF01420">
    <property type="entry name" value="Methylase_S"/>
    <property type="match status" value="1"/>
</dbReference>
<evidence type="ECO:0000313" key="6">
    <source>
        <dbReference type="Proteomes" id="UP001482231"/>
    </source>
</evidence>
<accession>A0ABV0EFY5</accession>
<keyword evidence="5" id="KW-0378">Hydrolase</keyword>
<dbReference type="RefSeq" id="WP_347307215.1">
    <property type="nucleotide sequence ID" value="NZ_JBAJEX010000002.1"/>
</dbReference>
<dbReference type="SUPFAM" id="SSF116734">
    <property type="entry name" value="DNA methylase specificity domain"/>
    <property type="match status" value="1"/>
</dbReference>
<comment type="caution">
    <text evidence="5">The sequence shown here is derived from an EMBL/GenBank/DDBJ whole genome shotgun (WGS) entry which is preliminary data.</text>
</comment>
<dbReference type="CDD" id="cd17262">
    <property type="entry name" value="RMtype1_S_Aco12261I-TRD2-CR2"/>
    <property type="match status" value="1"/>
</dbReference>
<keyword evidence="2" id="KW-0680">Restriction system</keyword>
<evidence type="ECO:0000313" key="5">
    <source>
        <dbReference type="EMBL" id="MEO1766282.1"/>
    </source>
</evidence>
<evidence type="ECO:0000259" key="4">
    <source>
        <dbReference type="Pfam" id="PF01420"/>
    </source>
</evidence>
<keyword evidence="5" id="KW-0540">Nuclease</keyword>
<evidence type="ECO:0000256" key="3">
    <source>
        <dbReference type="ARBA" id="ARBA00023125"/>
    </source>
</evidence>
<comment type="similarity">
    <text evidence="1">Belongs to the type-I restriction system S methylase family.</text>
</comment>
<dbReference type="InterPro" id="IPR000055">
    <property type="entry name" value="Restrct_endonuc_typeI_TRD"/>
</dbReference>
<dbReference type="Gene3D" id="3.90.220.20">
    <property type="entry name" value="DNA methylase specificity domains"/>
    <property type="match status" value="1"/>
</dbReference>
<dbReference type="InterPro" id="IPR044946">
    <property type="entry name" value="Restrct_endonuc_typeI_TRD_sf"/>
</dbReference>
<dbReference type="EMBL" id="JBAJEX010000002">
    <property type="protein sequence ID" value="MEO1766282.1"/>
    <property type="molecule type" value="Genomic_DNA"/>
</dbReference>
<dbReference type="Proteomes" id="UP001482231">
    <property type="component" value="Unassembled WGS sequence"/>
</dbReference>
<gene>
    <name evidence="5" type="ORF">V6E02_03515</name>
</gene>
<protein>
    <submittedName>
        <fullName evidence="5">Restriction endonuclease subunit S</fullName>
        <ecNumber evidence="5">3.1.21.-</ecNumber>
    </submittedName>
</protein>
<sequence>MAGEWPETPLGELVQNFDSRRVPLSNREREKRRGDYPYYGATGIMDYVDGFLFQGLHLFLAEDGSVARPDGKPFLQLVDGRFWVNNHAHVLKVATDEDTKFLYYALSTVAIGPTKKGPSCSMAGRDFIPAAKRPNARAAACSAARQGMA</sequence>
<reference evidence="5 6" key="1">
    <citation type="submission" date="2024-02" db="EMBL/GenBank/DDBJ databases">
        <title>New thermophilic sulfur-oxidizing bacteria from a hot springs of the Uzon caldera (Kamchatka, Russia).</title>
        <authorList>
            <person name="Dukat A.M."/>
            <person name="Elcheninov A.G."/>
            <person name="Frolov E.N."/>
        </authorList>
    </citation>
    <scope>NUCLEOTIDE SEQUENCE [LARGE SCALE GENOMIC DNA]</scope>
    <source>
        <strain evidence="5 6">AK1</strain>
    </source>
</reference>
<organism evidence="5 6">
    <name type="scientific">Thiobacter aerophilum</name>
    <dbReference type="NCBI Taxonomy" id="3121275"/>
    <lineage>
        <taxon>Bacteria</taxon>
        <taxon>Pseudomonadati</taxon>
        <taxon>Pseudomonadota</taxon>
        <taxon>Betaproteobacteria</taxon>
        <taxon>Burkholderiales</taxon>
        <taxon>Thiobacteraceae</taxon>
        <taxon>Thiobacter</taxon>
    </lineage>
</organism>